<keyword evidence="2" id="KW-1185">Reference proteome</keyword>
<protein>
    <submittedName>
        <fullName evidence="1">Uncharacterized protein</fullName>
    </submittedName>
</protein>
<reference evidence="2" key="1">
    <citation type="journal article" date="2016" name="Proc. Natl. Acad. Sci. U.S.A.">
        <title>Comparative genomics of biotechnologically important yeasts.</title>
        <authorList>
            <person name="Riley R."/>
            <person name="Haridas S."/>
            <person name="Wolfe K.H."/>
            <person name="Lopes M.R."/>
            <person name="Hittinger C.T."/>
            <person name="Goeker M."/>
            <person name="Salamov A.A."/>
            <person name="Wisecaver J.H."/>
            <person name="Long T.M."/>
            <person name="Calvey C.H."/>
            <person name="Aerts A.L."/>
            <person name="Barry K.W."/>
            <person name="Choi C."/>
            <person name="Clum A."/>
            <person name="Coughlan A.Y."/>
            <person name="Deshpande S."/>
            <person name="Douglass A.P."/>
            <person name="Hanson S.J."/>
            <person name="Klenk H.-P."/>
            <person name="LaButti K.M."/>
            <person name="Lapidus A."/>
            <person name="Lindquist E.A."/>
            <person name="Lipzen A.M."/>
            <person name="Meier-Kolthoff J.P."/>
            <person name="Ohm R.A."/>
            <person name="Otillar R.P."/>
            <person name="Pangilinan J.L."/>
            <person name="Peng Y."/>
            <person name="Rokas A."/>
            <person name="Rosa C.A."/>
            <person name="Scheuner C."/>
            <person name="Sibirny A.A."/>
            <person name="Slot J.C."/>
            <person name="Stielow J.B."/>
            <person name="Sun H."/>
            <person name="Kurtzman C.P."/>
            <person name="Blackwell M."/>
            <person name="Grigoriev I.V."/>
            <person name="Jeffries T.W."/>
        </authorList>
    </citation>
    <scope>NUCLEOTIDE SEQUENCE [LARGE SCALE GENOMIC DNA]</scope>
    <source>
        <strain evidence="2">NRRL Y-1626</strain>
    </source>
</reference>
<feature type="non-terminal residue" evidence="1">
    <location>
        <position position="549"/>
    </location>
</feature>
<organism evidence="1 2">
    <name type="scientific">Hanseniaspora valbyensis NRRL Y-1626</name>
    <dbReference type="NCBI Taxonomy" id="766949"/>
    <lineage>
        <taxon>Eukaryota</taxon>
        <taxon>Fungi</taxon>
        <taxon>Dikarya</taxon>
        <taxon>Ascomycota</taxon>
        <taxon>Saccharomycotina</taxon>
        <taxon>Saccharomycetes</taxon>
        <taxon>Saccharomycodales</taxon>
        <taxon>Saccharomycodaceae</taxon>
        <taxon>Hanseniaspora</taxon>
    </lineage>
</organism>
<proteinExistence type="predicted"/>
<name>A0A1B7TJT7_9ASCO</name>
<dbReference type="AlphaFoldDB" id="A0A1B7TJT7"/>
<dbReference type="OrthoDB" id="3971755at2759"/>
<accession>A0A1B7TJT7</accession>
<evidence type="ECO:0000313" key="2">
    <source>
        <dbReference type="Proteomes" id="UP000092321"/>
    </source>
</evidence>
<dbReference type="EMBL" id="LXPE01000001">
    <property type="protein sequence ID" value="OBA29011.1"/>
    <property type="molecule type" value="Genomic_DNA"/>
</dbReference>
<gene>
    <name evidence="1" type="ORF">HANVADRAFT_50958</name>
</gene>
<dbReference type="Proteomes" id="UP000092321">
    <property type="component" value="Unassembled WGS sequence"/>
</dbReference>
<sequence>MEKEPQYVYKKNLFISLLESFVDLENMKTELRYLDESDLLSNEKCSIFNNKIWNQNELNFDTNTINEEISLRIFYLLKEFMKPYMKDEKINNEGFTQILNFNNNNDDDGKNHRGYNLTLPAFSDDIQQNSIIKSFHCVKISELTTKLQCNDTISNNAFLHHLRSKSSSVPYLYPDVLPQDNHFICFIDINDINFDNSITQIYSQVGYHDISVTESSESVIKYDLCYNLRMWDKFNTFDKIEDVFNYYVEGLDIHRFILNDFIIKKVEQFIIEMDSWILLKFLNAKLKQNTNIKIKLKDGFKFLSSKILAALGMNNTFYTFGNERNNDITIIIKEKSHSTYGNPREKIVLLKKHIVPILEQDVYFLFNLVHRILFEIDYTGKPYNSITKINSNSSLSNKLEKIKLESPQKQKNKINKPISPKKKETDLIKLNGIKKNIFKLDILPKSDLLKIAKDNELKRELQKPTQEQIDKIFNLKLREIIKVFKNYDIGSGVGINVILSHDRLYGILNDSNSKLSGLDLDEFENLLNKLVTDNKLLKFEISKEHFYRL</sequence>
<evidence type="ECO:0000313" key="1">
    <source>
        <dbReference type="EMBL" id="OBA29011.1"/>
    </source>
</evidence>
<comment type="caution">
    <text evidence="1">The sequence shown here is derived from an EMBL/GenBank/DDBJ whole genome shotgun (WGS) entry which is preliminary data.</text>
</comment>